<keyword evidence="4" id="KW-0378">Hydrolase</keyword>
<evidence type="ECO:0000256" key="4">
    <source>
        <dbReference type="ARBA" id="ARBA00022801"/>
    </source>
</evidence>
<evidence type="ECO:0000256" key="9">
    <source>
        <dbReference type="ARBA" id="ARBA00049534"/>
    </source>
</evidence>
<comment type="catalytic activity">
    <reaction evidence="8">
        <text>5-[(5-phospho-1-deoxy-D-ribulos-1-ylimino)methylamino]-1-(5-phospho-beta-D-ribosyl)imidazole-4-carboxamide + L-glutamine = D-erythro-1-(imidazol-4-yl)glycerol 3-phosphate + 5-amino-1-(5-phospho-beta-D-ribosyl)imidazole-4-carboxamide + L-glutamate + H(+)</text>
        <dbReference type="Rhea" id="RHEA:24793"/>
        <dbReference type="ChEBI" id="CHEBI:15378"/>
        <dbReference type="ChEBI" id="CHEBI:29985"/>
        <dbReference type="ChEBI" id="CHEBI:58278"/>
        <dbReference type="ChEBI" id="CHEBI:58359"/>
        <dbReference type="ChEBI" id="CHEBI:58475"/>
        <dbReference type="ChEBI" id="CHEBI:58525"/>
        <dbReference type="EC" id="4.3.2.10"/>
    </reaction>
</comment>
<sequence length="125" mass="14338">MTDIKQTAVEKFKSRQALIGIVGDMSVKRFPDISGLRVPHMGWNQTHPTTREHPLTRDLDEDARFYFVHSYYMEPRNREDVLLETSYGISFAAAVARNNITGVQFHPEKSHRFGKNLLASFVKGD</sequence>
<dbReference type="GO" id="GO:0000107">
    <property type="term" value="F:imidazoleglycerol-phosphate synthase activity"/>
    <property type="evidence" value="ECO:0007669"/>
    <property type="project" value="TreeGrafter"/>
</dbReference>
<keyword evidence="7 11" id="KW-0456">Lyase</keyword>
<dbReference type="SUPFAM" id="SSF52317">
    <property type="entry name" value="Class I glutamine amidotransferase-like"/>
    <property type="match status" value="1"/>
</dbReference>
<comment type="pathway">
    <text evidence="1">Amino-acid biosynthesis; L-histidine biosynthesis; L-histidine from 5-phospho-alpha-D-ribose 1-diphosphate: step 5/9.</text>
</comment>
<evidence type="ECO:0000256" key="2">
    <source>
        <dbReference type="ARBA" id="ARBA00011152"/>
    </source>
</evidence>
<comment type="catalytic activity">
    <reaction evidence="9">
        <text>L-glutamine + H2O = L-glutamate + NH4(+)</text>
        <dbReference type="Rhea" id="RHEA:15889"/>
        <dbReference type="ChEBI" id="CHEBI:15377"/>
        <dbReference type="ChEBI" id="CHEBI:28938"/>
        <dbReference type="ChEBI" id="CHEBI:29985"/>
        <dbReference type="ChEBI" id="CHEBI:58359"/>
        <dbReference type="EC" id="3.5.1.2"/>
    </reaction>
</comment>
<accession>A0AB35WVM8</accession>
<evidence type="ECO:0000256" key="8">
    <source>
        <dbReference type="ARBA" id="ARBA00047838"/>
    </source>
</evidence>
<keyword evidence="3" id="KW-0028">Amino-acid biosynthesis</keyword>
<dbReference type="InterPro" id="IPR029062">
    <property type="entry name" value="Class_I_gatase-like"/>
</dbReference>
<comment type="subunit">
    <text evidence="2">Heterodimer of HisH and HisF.</text>
</comment>
<dbReference type="GO" id="GO:0016829">
    <property type="term" value="F:lyase activity"/>
    <property type="evidence" value="ECO:0007669"/>
    <property type="project" value="UniProtKB-KW"/>
</dbReference>
<dbReference type="GO" id="GO:0004359">
    <property type="term" value="F:glutaminase activity"/>
    <property type="evidence" value="ECO:0007669"/>
    <property type="project" value="UniProtKB-EC"/>
</dbReference>
<evidence type="ECO:0000259" key="10">
    <source>
        <dbReference type="Pfam" id="PF00117"/>
    </source>
</evidence>
<name>A0AB35WVM8_9PSED</name>
<evidence type="ECO:0000256" key="6">
    <source>
        <dbReference type="ARBA" id="ARBA00023102"/>
    </source>
</evidence>
<evidence type="ECO:0000256" key="1">
    <source>
        <dbReference type="ARBA" id="ARBA00005091"/>
    </source>
</evidence>
<evidence type="ECO:0000256" key="7">
    <source>
        <dbReference type="ARBA" id="ARBA00023239"/>
    </source>
</evidence>
<dbReference type="PANTHER" id="PTHR42701:SF1">
    <property type="entry name" value="IMIDAZOLE GLYCEROL PHOSPHATE SYNTHASE SUBUNIT HISH"/>
    <property type="match status" value="1"/>
</dbReference>
<dbReference type="Pfam" id="PF00117">
    <property type="entry name" value="GATase"/>
    <property type="match status" value="1"/>
</dbReference>
<keyword evidence="5" id="KW-0315">Glutamine amidotransferase</keyword>
<evidence type="ECO:0000313" key="11">
    <source>
        <dbReference type="EMBL" id="MEE1867171.1"/>
    </source>
</evidence>
<dbReference type="Proteomes" id="UP001307839">
    <property type="component" value="Unassembled WGS sequence"/>
</dbReference>
<dbReference type="PROSITE" id="PS51273">
    <property type="entry name" value="GATASE_TYPE_1"/>
    <property type="match status" value="1"/>
</dbReference>
<evidence type="ECO:0000313" key="12">
    <source>
        <dbReference type="Proteomes" id="UP001307839"/>
    </source>
</evidence>
<dbReference type="InterPro" id="IPR017926">
    <property type="entry name" value="GATASE"/>
</dbReference>
<dbReference type="PANTHER" id="PTHR42701">
    <property type="entry name" value="IMIDAZOLE GLYCEROL PHOSPHATE SYNTHASE SUBUNIT HISH"/>
    <property type="match status" value="1"/>
</dbReference>
<feature type="domain" description="Glutamine amidotransferase" evidence="10">
    <location>
        <begin position="37"/>
        <end position="121"/>
    </location>
</feature>
<keyword evidence="12" id="KW-1185">Reference proteome</keyword>
<gene>
    <name evidence="11" type="primary">hisH</name>
    <name evidence="11" type="ORF">V0R53_12280</name>
</gene>
<comment type="caution">
    <text evidence="11">The sequence shown here is derived from an EMBL/GenBank/DDBJ whole genome shotgun (WGS) entry which is preliminary data.</text>
</comment>
<dbReference type="GO" id="GO:0000105">
    <property type="term" value="P:L-histidine biosynthetic process"/>
    <property type="evidence" value="ECO:0007669"/>
    <property type="project" value="UniProtKB-KW"/>
</dbReference>
<dbReference type="RefSeq" id="WP_330079702.1">
    <property type="nucleotide sequence ID" value="NZ_JAZDCU010000006.1"/>
</dbReference>
<reference evidence="11 12" key="1">
    <citation type="submission" date="2024-01" db="EMBL/GenBank/DDBJ databases">
        <title>Unpublished Manusciprt.</title>
        <authorList>
            <person name="Duman M."/>
            <person name="Valdes E.G."/>
            <person name="Ajmi N."/>
            <person name="Altun S."/>
            <person name="Saticioglu I.B."/>
        </authorList>
    </citation>
    <scope>NUCLEOTIDE SEQUENCE [LARGE SCALE GENOMIC DNA]</scope>
    <source>
        <strain evidence="11 12">120P</strain>
    </source>
</reference>
<dbReference type="InterPro" id="IPR010139">
    <property type="entry name" value="Imidazole-glycPsynth_HisH"/>
</dbReference>
<dbReference type="EC" id="4.3.2.10" evidence="11"/>
<keyword evidence="6" id="KW-0368">Histidine biosynthesis</keyword>
<protein>
    <submittedName>
        <fullName evidence="11">Imidazole glycerol phosphate synthase subunit HisH</fullName>
        <ecNumber evidence="11">4.3.2.10</ecNumber>
    </submittedName>
</protein>
<dbReference type="Gene3D" id="3.40.50.880">
    <property type="match status" value="1"/>
</dbReference>
<dbReference type="AlphaFoldDB" id="A0AB35WVM8"/>
<proteinExistence type="predicted"/>
<dbReference type="NCBIfam" id="TIGR01855">
    <property type="entry name" value="IMP_synth_hisH"/>
    <property type="match status" value="1"/>
</dbReference>
<evidence type="ECO:0000256" key="3">
    <source>
        <dbReference type="ARBA" id="ARBA00022605"/>
    </source>
</evidence>
<dbReference type="EMBL" id="JAZDQP010000007">
    <property type="protein sequence ID" value="MEE1867171.1"/>
    <property type="molecule type" value="Genomic_DNA"/>
</dbReference>
<organism evidence="11 12">
    <name type="scientific">Pseudomonas auratipiscis</name>
    <dbReference type="NCBI Taxonomy" id="3115853"/>
    <lineage>
        <taxon>Bacteria</taxon>
        <taxon>Pseudomonadati</taxon>
        <taxon>Pseudomonadota</taxon>
        <taxon>Gammaproteobacteria</taxon>
        <taxon>Pseudomonadales</taxon>
        <taxon>Pseudomonadaceae</taxon>
        <taxon>Pseudomonas</taxon>
    </lineage>
</organism>
<evidence type="ECO:0000256" key="5">
    <source>
        <dbReference type="ARBA" id="ARBA00022962"/>
    </source>
</evidence>